<evidence type="ECO:0000256" key="4">
    <source>
        <dbReference type="PROSITE-ProRule" id="PRU00024"/>
    </source>
</evidence>
<dbReference type="EMBL" id="JAGFMF010011956">
    <property type="protein sequence ID" value="KAG8509306.1"/>
    <property type="molecule type" value="Genomic_DNA"/>
</dbReference>
<dbReference type="InterPro" id="IPR001870">
    <property type="entry name" value="B30.2/SPRY"/>
</dbReference>
<dbReference type="CDD" id="cd15816">
    <property type="entry name" value="SPRY_PRY_TRIM58"/>
    <property type="match status" value="1"/>
</dbReference>
<reference evidence="9" key="1">
    <citation type="journal article" date="2021" name="Evol. Appl.">
        <title>The genome of the Pyrenean desman and the effects of bottlenecks and inbreeding on the genomic landscape of an endangered species.</title>
        <authorList>
            <person name="Escoda L."/>
            <person name="Castresana J."/>
        </authorList>
    </citation>
    <scope>NUCLEOTIDE SEQUENCE</scope>
    <source>
        <strain evidence="9">IBE-C5619</strain>
    </source>
</reference>
<dbReference type="PROSITE" id="PS00518">
    <property type="entry name" value="ZF_RING_1"/>
    <property type="match status" value="1"/>
</dbReference>
<evidence type="ECO:0000259" key="6">
    <source>
        <dbReference type="PROSITE" id="PS50089"/>
    </source>
</evidence>
<dbReference type="InterPro" id="IPR042699">
    <property type="entry name" value="TRIM58_RING-HC"/>
</dbReference>
<dbReference type="GO" id="GO:0008270">
    <property type="term" value="F:zinc ion binding"/>
    <property type="evidence" value="ECO:0007669"/>
    <property type="project" value="UniProtKB-KW"/>
</dbReference>
<feature type="compositionally biased region" description="Basic and acidic residues" evidence="5">
    <location>
        <begin position="214"/>
        <end position="236"/>
    </location>
</feature>
<dbReference type="InterPro" id="IPR000315">
    <property type="entry name" value="Znf_B-box"/>
</dbReference>
<dbReference type="InterPro" id="IPR003879">
    <property type="entry name" value="Butyrophylin_SPRY"/>
</dbReference>
<dbReference type="CDD" id="cd16606">
    <property type="entry name" value="RING-HC_TRIM58_C-IV"/>
    <property type="match status" value="1"/>
</dbReference>
<dbReference type="Pfam" id="PF00622">
    <property type="entry name" value="SPRY"/>
    <property type="match status" value="1"/>
</dbReference>
<dbReference type="SUPFAM" id="SSF49899">
    <property type="entry name" value="Concanavalin A-like lectins/glucanases"/>
    <property type="match status" value="1"/>
</dbReference>
<feature type="domain" description="B box-type" evidence="7">
    <location>
        <begin position="459"/>
        <end position="500"/>
    </location>
</feature>
<dbReference type="InterPro" id="IPR035787">
    <property type="entry name" value="SPRY/PRY_TRIM58"/>
</dbReference>
<feature type="compositionally biased region" description="Basic residues" evidence="5">
    <location>
        <begin position="33"/>
        <end position="43"/>
    </location>
</feature>
<dbReference type="InterPro" id="IPR003877">
    <property type="entry name" value="SPRY_dom"/>
</dbReference>
<dbReference type="FunFam" id="2.60.120.920:FF:000004">
    <property type="entry name" value="Butyrophilin subfamily 1 member A1"/>
    <property type="match status" value="1"/>
</dbReference>
<gene>
    <name evidence="9" type="ORF">J0S82_001444</name>
</gene>
<dbReference type="Proteomes" id="UP000700334">
    <property type="component" value="Unassembled WGS sequence"/>
</dbReference>
<dbReference type="InterPro" id="IPR050143">
    <property type="entry name" value="TRIM/RBCC"/>
</dbReference>
<dbReference type="SMART" id="SM00184">
    <property type="entry name" value="RING"/>
    <property type="match status" value="1"/>
</dbReference>
<evidence type="ECO:0000256" key="2">
    <source>
        <dbReference type="ARBA" id="ARBA00022771"/>
    </source>
</evidence>
<evidence type="ECO:0000313" key="10">
    <source>
        <dbReference type="Proteomes" id="UP000700334"/>
    </source>
</evidence>
<dbReference type="SMART" id="SM00336">
    <property type="entry name" value="BBOX"/>
    <property type="match status" value="1"/>
</dbReference>
<feature type="region of interest" description="Disordered" evidence="5">
    <location>
        <begin position="834"/>
        <end position="854"/>
    </location>
</feature>
<dbReference type="PROSITE" id="PS50188">
    <property type="entry name" value="B302_SPRY"/>
    <property type="match status" value="1"/>
</dbReference>
<dbReference type="InterPro" id="IPR017907">
    <property type="entry name" value="Znf_RING_CS"/>
</dbReference>
<dbReference type="InterPro" id="IPR006574">
    <property type="entry name" value="PRY"/>
</dbReference>
<protein>
    <submittedName>
        <fullName evidence="9">E3 ubiquitin-protein ligase TRIM58</fullName>
    </submittedName>
</protein>
<dbReference type="SUPFAM" id="SSF57845">
    <property type="entry name" value="B-box zinc-binding domain"/>
    <property type="match status" value="1"/>
</dbReference>
<dbReference type="InterPro" id="IPR013320">
    <property type="entry name" value="ConA-like_dom_sf"/>
</dbReference>
<dbReference type="PROSITE" id="PS50119">
    <property type="entry name" value="ZF_BBOX"/>
    <property type="match status" value="1"/>
</dbReference>
<organism evidence="9 10">
    <name type="scientific">Galemys pyrenaicus</name>
    <name type="common">Iberian desman</name>
    <name type="synonym">Pyrenean desman</name>
    <dbReference type="NCBI Taxonomy" id="202257"/>
    <lineage>
        <taxon>Eukaryota</taxon>
        <taxon>Metazoa</taxon>
        <taxon>Chordata</taxon>
        <taxon>Craniata</taxon>
        <taxon>Vertebrata</taxon>
        <taxon>Euteleostomi</taxon>
        <taxon>Mammalia</taxon>
        <taxon>Eutheria</taxon>
        <taxon>Laurasiatheria</taxon>
        <taxon>Eulipotyphla</taxon>
        <taxon>Talpidae</taxon>
        <taxon>Galemys</taxon>
    </lineage>
</organism>
<dbReference type="InterPro" id="IPR013083">
    <property type="entry name" value="Znf_RING/FYVE/PHD"/>
</dbReference>
<keyword evidence="1" id="KW-0479">Metal-binding</keyword>
<keyword evidence="2 4" id="KW-0863">Zinc-finger</keyword>
<evidence type="ECO:0000256" key="3">
    <source>
        <dbReference type="ARBA" id="ARBA00022833"/>
    </source>
</evidence>
<evidence type="ECO:0000259" key="8">
    <source>
        <dbReference type="PROSITE" id="PS50188"/>
    </source>
</evidence>
<dbReference type="Gene3D" id="3.30.160.60">
    <property type="entry name" value="Classic Zinc Finger"/>
    <property type="match status" value="1"/>
</dbReference>
<feature type="compositionally biased region" description="Polar residues" evidence="5">
    <location>
        <begin position="301"/>
        <end position="312"/>
    </location>
</feature>
<accession>A0A8J5ZSJ9</accession>
<feature type="region of interest" description="Disordered" evidence="5">
    <location>
        <begin position="95"/>
        <end position="125"/>
    </location>
</feature>
<feature type="region of interest" description="Disordered" evidence="5">
    <location>
        <begin position="1"/>
        <end position="48"/>
    </location>
</feature>
<feature type="compositionally biased region" description="Pro residues" evidence="5">
    <location>
        <begin position="106"/>
        <end position="119"/>
    </location>
</feature>
<dbReference type="InterPro" id="IPR043136">
    <property type="entry name" value="B30.2/SPRY_sf"/>
</dbReference>
<comment type="caution">
    <text evidence="9">The sequence shown here is derived from an EMBL/GenBank/DDBJ whole genome shotgun (WGS) entry which is preliminary data.</text>
</comment>
<dbReference type="Pfam" id="PF13765">
    <property type="entry name" value="PRY"/>
    <property type="match status" value="1"/>
</dbReference>
<name>A0A8J5ZSJ9_GALPY</name>
<dbReference type="AlphaFoldDB" id="A0A8J5ZSJ9"/>
<feature type="compositionally biased region" description="Low complexity" evidence="5">
    <location>
        <begin position="186"/>
        <end position="203"/>
    </location>
</feature>
<dbReference type="Pfam" id="PF15227">
    <property type="entry name" value="zf-C3HC4_4"/>
    <property type="match status" value="1"/>
</dbReference>
<dbReference type="SUPFAM" id="SSF57850">
    <property type="entry name" value="RING/U-box"/>
    <property type="match status" value="1"/>
</dbReference>
<dbReference type="SMART" id="SM00589">
    <property type="entry name" value="PRY"/>
    <property type="match status" value="1"/>
</dbReference>
<feature type="region of interest" description="Disordered" evidence="5">
    <location>
        <begin position="164"/>
        <end position="360"/>
    </location>
</feature>
<dbReference type="PANTHER" id="PTHR24103">
    <property type="entry name" value="E3 UBIQUITIN-PROTEIN LIGASE TRIM"/>
    <property type="match status" value="1"/>
</dbReference>
<dbReference type="OrthoDB" id="128536at2759"/>
<evidence type="ECO:0000256" key="1">
    <source>
        <dbReference type="ARBA" id="ARBA00022723"/>
    </source>
</evidence>
<dbReference type="CDD" id="cd19780">
    <property type="entry name" value="Bbox2_TRIM39-like"/>
    <property type="match status" value="1"/>
</dbReference>
<feature type="domain" description="RING-type" evidence="6">
    <location>
        <begin position="383"/>
        <end position="428"/>
    </location>
</feature>
<dbReference type="Gene3D" id="2.60.120.920">
    <property type="match status" value="1"/>
</dbReference>
<dbReference type="Gene3D" id="3.30.40.10">
    <property type="entry name" value="Zinc/RING finger domain, C3HC4 (zinc finger)"/>
    <property type="match status" value="1"/>
</dbReference>
<evidence type="ECO:0000313" key="9">
    <source>
        <dbReference type="EMBL" id="KAG8509306.1"/>
    </source>
</evidence>
<keyword evidence="10" id="KW-1185">Reference proteome</keyword>
<dbReference type="Pfam" id="PF00643">
    <property type="entry name" value="zf-B_box"/>
    <property type="match status" value="1"/>
</dbReference>
<sequence length="854" mass="92134">MLSPDLPGHKHVHEARSSGQLTAAGRPGPSRRAQCRASKHRAARGLQAHARRCVPGPRTCSAPSARPTCAPLGPAARAPDASPGFFLRAATGHLRGGAAGARSSFQPPPPGRPLGPPPLGKRHNLPIELMSNKNKLGGSRGPRGSTQAAPLGRAALLETATCGFRRPGDADRTGSTNEQARALRTGAPGSGPSVVSAVASDPSRSTRGACQPRGWRDVRADLPGEQRPERPSRPDGRIQQLRGPEPRTGLRKACGEERPAERPRPGPGSVEGVPTGAGEGAPLRQPPPQSGSPRLLARPGQSPSQQPLSAQRASGLPQAQLAPEGSCQQLTAHSEPRAGPGLAFLGSGSRTPGRSQRPPAWASLAGRMASGAPGERLREEARCPVCLDYLQEPVSVDCGHSFCLRCISEFCDRSDRAPGGLFSCPQCRGPFARSGFRPNRQLAGLVDSVRQLGLGAGPAGAQRCPRHGEELSRFCEEDQEALCWVCDTGPEHRSHRTAPLQEAARSHQAKLQVALGLVRREMQEAAAQEANVGKKTILWKEKVEMQRQRFRLEFEKYRGFLAHEEHLQLRRLEEEERATLQRLRDCKGRLGQQGRALRELAEELEERSRRTALGLLEGVRGVLDRSKAVAQPEPEPIPLELKTPCRVPGMRQMLRRFQVDVKLDPATAHPSLLLTADLRSVQDGELWRDVRGGPERFDTWPCVLGLQSFSSGRHYWEVAVAERAEWGLGVCRDALPRKGEATPSPENGVWAVWLLKGDEYMVLAAPAVPRLHPARPRRVGIFLDYEAGEVSFYNVSDGSHVYTFSQLFSGLLRPYFFVCDTCPLVLPPMTAGDSDSGASGGALDPAGGLGDPLP</sequence>
<dbReference type="PRINTS" id="PR01407">
    <property type="entry name" value="BUTYPHLNCDUF"/>
</dbReference>
<feature type="compositionally biased region" description="Low complexity" evidence="5">
    <location>
        <begin position="834"/>
        <end position="846"/>
    </location>
</feature>
<dbReference type="PROSITE" id="PS50089">
    <property type="entry name" value="ZF_RING_2"/>
    <property type="match status" value="1"/>
</dbReference>
<dbReference type="InterPro" id="IPR001841">
    <property type="entry name" value="Znf_RING"/>
</dbReference>
<dbReference type="SMART" id="SM00449">
    <property type="entry name" value="SPRY"/>
    <property type="match status" value="1"/>
</dbReference>
<proteinExistence type="predicted"/>
<feature type="compositionally biased region" description="Basic and acidic residues" evidence="5">
    <location>
        <begin position="253"/>
        <end position="264"/>
    </location>
</feature>
<evidence type="ECO:0000256" key="5">
    <source>
        <dbReference type="SAM" id="MobiDB-lite"/>
    </source>
</evidence>
<keyword evidence="3" id="KW-0862">Zinc</keyword>
<feature type="domain" description="B30.2/SPRY" evidence="8">
    <location>
        <begin position="641"/>
        <end position="831"/>
    </location>
</feature>
<evidence type="ECO:0000259" key="7">
    <source>
        <dbReference type="PROSITE" id="PS50119"/>
    </source>
</evidence>